<keyword evidence="9" id="KW-0812">Transmembrane</keyword>
<dbReference type="PANTHER" id="PTHR12215">
    <property type="entry name" value="PHOSPHOPANTETHEINE TRANSFERASE"/>
    <property type="match status" value="1"/>
</dbReference>
<dbReference type="GO" id="GO:0019878">
    <property type="term" value="P:lysine biosynthetic process via aminoadipic acid"/>
    <property type="evidence" value="ECO:0007669"/>
    <property type="project" value="TreeGrafter"/>
</dbReference>
<sequence>MNCKCLRWAFRLSCWEPSFAEWKCTLQSIQKDALAAAAGRLLLRQALRRCLNINWENVILERTEKGKPVLAVDSGACDISFNISHHGDFVVLATSTSCSCGIDVMNVDLPRKRSLSVDSYLKLMRRQFSAREWEVLARLDGDCMKMWQFYRYWCLKESYIKALGVGIHSKLSMIDFATSSKSLAMDNAVTDTRLWLDGILNSEWFFEESLLDSSHIVTVCTSVCAQLWSVHIFLIFTAVTFCCAVITFS</sequence>
<dbReference type="Pfam" id="PF22624">
    <property type="entry name" value="AASDHPPT_N"/>
    <property type="match status" value="1"/>
</dbReference>
<organism evidence="14">
    <name type="scientific">Soboliphyme baturini</name>
    <dbReference type="NCBI Taxonomy" id="241478"/>
    <lineage>
        <taxon>Eukaryota</taxon>
        <taxon>Metazoa</taxon>
        <taxon>Ecdysozoa</taxon>
        <taxon>Nematoda</taxon>
        <taxon>Enoplea</taxon>
        <taxon>Dorylaimia</taxon>
        <taxon>Dioctophymatida</taxon>
        <taxon>Dioctophymatoidea</taxon>
        <taxon>Soboliphymatidae</taxon>
        <taxon>Soboliphyme</taxon>
    </lineage>
</organism>
<dbReference type="PANTHER" id="PTHR12215:SF10">
    <property type="entry name" value="L-AMINOADIPATE-SEMIALDEHYDE DEHYDROGENASE-PHOSPHOPANTETHEINYL TRANSFERASE"/>
    <property type="match status" value="1"/>
</dbReference>
<dbReference type="OrthoDB" id="26719at2759"/>
<evidence type="ECO:0000256" key="2">
    <source>
        <dbReference type="ARBA" id="ARBA00013172"/>
    </source>
</evidence>
<keyword evidence="9" id="KW-1133">Transmembrane helix</keyword>
<keyword evidence="9" id="KW-0472">Membrane</keyword>
<dbReference type="EC" id="2.7.8.7" evidence="2"/>
<dbReference type="InterPro" id="IPR050559">
    <property type="entry name" value="P-Pant_transferase_sf"/>
</dbReference>
<feature type="domain" description="4'-phosphopantetheinyl transferase" evidence="10">
    <location>
        <begin position="99"/>
        <end position="220"/>
    </location>
</feature>
<comment type="catalytic activity">
    <reaction evidence="8">
        <text>apo-[ACP] + acetyl-CoA = acetyl-[ACP] + adenosine 3',5'-bisphosphate + H(+)</text>
        <dbReference type="Rhea" id="RHEA:46564"/>
        <dbReference type="Rhea" id="RHEA-COMP:9621"/>
        <dbReference type="Rhea" id="RHEA-COMP:9690"/>
        <dbReference type="ChEBI" id="CHEBI:15378"/>
        <dbReference type="ChEBI" id="CHEBI:29999"/>
        <dbReference type="ChEBI" id="CHEBI:57288"/>
        <dbReference type="ChEBI" id="CHEBI:58343"/>
        <dbReference type="ChEBI" id="CHEBI:78446"/>
    </reaction>
    <physiologicalReaction direction="left-to-right" evidence="8">
        <dbReference type="Rhea" id="RHEA:46565"/>
    </physiologicalReaction>
</comment>
<evidence type="ECO:0000313" key="12">
    <source>
        <dbReference type="EMBL" id="VDP06984.1"/>
    </source>
</evidence>
<evidence type="ECO:0000256" key="5">
    <source>
        <dbReference type="ARBA" id="ARBA00030484"/>
    </source>
</evidence>
<keyword evidence="13" id="KW-1185">Reference proteome</keyword>
<dbReference type="Proteomes" id="UP000270296">
    <property type="component" value="Unassembled WGS sequence"/>
</dbReference>
<evidence type="ECO:0000256" key="1">
    <source>
        <dbReference type="ARBA" id="ARBA00006195"/>
    </source>
</evidence>
<reference evidence="12 13" key="2">
    <citation type="submission" date="2018-11" db="EMBL/GenBank/DDBJ databases">
        <authorList>
            <consortium name="Pathogen Informatics"/>
        </authorList>
    </citation>
    <scope>NUCLEOTIDE SEQUENCE [LARGE SCALE GENOMIC DNA]</scope>
</reference>
<dbReference type="AlphaFoldDB" id="A0A183IP04"/>
<keyword evidence="4" id="KW-0808">Transferase</keyword>
<dbReference type="WBParaSite" id="SBAD_0000556701-mRNA-1">
    <property type="protein sequence ID" value="SBAD_0000556701-mRNA-1"/>
    <property type="gene ID" value="SBAD_0000556701"/>
</dbReference>
<evidence type="ECO:0000313" key="13">
    <source>
        <dbReference type="Proteomes" id="UP000270296"/>
    </source>
</evidence>
<evidence type="ECO:0000259" key="10">
    <source>
        <dbReference type="Pfam" id="PF01648"/>
    </source>
</evidence>
<evidence type="ECO:0000259" key="11">
    <source>
        <dbReference type="Pfam" id="PF22624"/>
    </source>
</evidence>
<dbReference type="InterPro" id="IPR008278">
    <property type="entry name" value="4-PPantetheinyl_Trfase_dom"/>
</dbReference>
<evidence type="ECO:0000256" key="8">
    <source>
        <dbReference type="ARBA" id="ARBA00048794"/>
    </source>
</evidence>
<dbReference type="EMBL" id="UZAM01008931">
    <property type="protein sequence ID" value="VDP06984.1"/>
    <property type="molecule type" value="Genomic_DNA"/>
</dbReference>
<evidence type="ECO:0000256" key="6">
    <source>
        <dbReference type="ARBA" id="ARBA00033443"/>
    </source>
</evidence>
<feature type="transmembrane region" description="Helical" evidence="9">
    <location>
        <begin position="228"/>
        <end position="248"/>
    </location>
</feature>
<reference evidence="14" key="1">
    <citation type="submission" date="2016-06" db="UniProtKB">
        <authorList>
            <consortium name="WormBaseParasite"/>
        </authorList>
    </citation>
    <scope>IDENTIFICATION</scope>
</reference>
<evidence type="ECO:0000256" key="7">
    <source>
        <dbReference type="ARBA" id="ARBA00048641"/>
    </source>
</evidence>
<accession>A0A183IP04</accession>
<evidence type="ECO:0000256" key="3">
    <source>
        <dbReference type="ARBA" id="ARBA00016301"/>
    </source>
</evidence>
<comment type="similarity">
    <text evidence="1">Belongs to the P-Pant transferase superfamily. AcpS family.</text>
</comment>
<proteinExistence type="inferred from homology"/>
<evidence type="ECO:0000313" key="14">
    <source>
        <dbReference type="WBParaSite" id="SBAD_0000556701-mRNA-1"/>
    </source>
</evidence>
<gene>
    <name evidence="12" type="ORF">SBAD_LOCUS5351</name>
</gene>
<comment type="catalytic activity">
    <reaction evidence="7">
        <text>apo-[ACP] + CoA = holo-[ACP] + adenosine 3',5'-bisphosphate + H(+)</text>
        <dbReference type="Rhea" id="RHEA:12068"/>
        <dbReference type="Rhea" id="RHEA-COMP:9685"/>
        <dbReference type="Rhea" id="RHEA-COMP:9690"/>
        <dbReference type="ChEBI" id="CHEBI:15378"/>
        <dbReference type="ChEBI" id="CHEBI:29999"/>
        <dbReference type="ChEBI" id="CHEBI:57287"/>
        <dbReference type="ChEBI" id="CHEBI:58343"/>
        <dbReference type="ChEBI" id="CHEBI:64479"/>
        <dbReference type="EC" id="2.7.8.7"/>
    </reaction>
    <physiologicalReaction direction="left-to-right" evidence="7">
        <dbReference type="Rhea" id="RHEA:12069"/>
    </physiologicalReaction>
</comment>
<dbReference type="GO" id="GO:0008897">
    <property type="term" value="F:holo-[acyl-carrier-protein] synthase activity"/>
    <property type="evidence" value="ECO:0007669"/>
    <property type="project" value="UniProtKB-EC"/>
</dbReference>
<protein>
    <recommendedName>
        <fullName evidence="3">L-aminoadipate-semialdehyde dehydrogenase-phosphopantetheinyl transferase</fullName>
        <ecNumber evidence="2">2.7.8.7</ecNumber>
    </recommendedName>
    <alternativeName>
        <fullName evidence="5">4'-phosphopantetheinyl transferase</fullName>
    </alternativeName>
    <alternativeName>
        <fullName evidence="6">Alpha-aminoadipic semialdehyde dehydrogenase-phosphopantetheinyl transferase</fullName>
    </alternativeName>
</protein>
<dbReference type="Gene3D" id="3.90.470.20">
    <property type="entry name" value="4'-phosphopantetheinyl transferase domain"/>
    <property type="match status" value="2"/>
</dbReference>
<dbReference type="FunFam" id="3.90.470.20:FF:000003">
    <property type="entry name" value="L-aminoadipate-semialdehyde dehydrogenase-phosphopantetheinyl transferase"/>
    <property type="match status" value="1"/>
</dbReference>
<feature type="domain" description="4'-phosphopantetheinyl transferase N-terminal" evidence="11">
    <location>
        <begin position="28"/>
        <end position="96"/>
    </location>
</feature>
<name>A0A183IP04_9BILA</name>
<dbReference type="InterPro" id="IPR037143">
    <property type="entry name" value="4-PPantetheinyl_Trfase_dom_sf"/>
</dbReference>
<evidence type="ECO:0000256" key="9">
    <source>
        <dbReference type="SAM" id="Phobius"/>
    </source>
</evidence>
<dbReference type="GO" id="GO:0000287">
    <property type="term" value="F:magnesium ion binding"/>
    <property type="evidence" value="ECO:0007669"/>
    <property type="project" value="InterPro"/>
</dbReference>
<dbReference type="GO" id="GO:0005829">
    <property type="term" value="C:cytosol"/>
    <property type="evidence" value="ECO:0007669"/>
    <property type="project" value="TreeGrafter"/>
</dbReference>
<dbReference type="InterPro" id="IPR055066">
    <property type="entry name" value="AASDHPPT_N"/>
</dbReference>
<dbReference type="Pfam" id="PF01648">
    <property type="entry name" value="ACPS"/>
    <property type="match status" value="1"/>
</dbReference>
<evidence type="ECO:0000256" key="4">
    <source>
        <dbReference type="ARBA" id="ARBA00022679"/>
    </source>
</evidence>
<dbReference type="SUPFAM" id="SSF56214">
    <property type="entry name" value="4'-phosphopantetheinyl transferase"/>
    <property type="match status" value="2"/>
</dbReference>